<dbReference type="EMBL" id="BMYQ01000004">
    <property type="protein sequence ID" value="GGW28690.1"/>
    <property type="molecule type" value="Genomic_DNA"/>
</dbReference>
<reference evidence="1" key="1">
    <citation type="journal article" date="2014" name="Int. J. Syst. Evol. Microbiol.">
        <title>Complete genome sequence of Corynebacterium casei LMG S-19264T (=DSM 44701T), isolated from a smear-ripened cheese.</title>
        <authorList>
            <consortium name="US DOE Joint Genome Institute (JGI-PGF)"/>
            <person name="Walter F."/>
            <person name="Albersmeier A."/>
            <person name="Kalinowski J."/>
            <person name="Ruckert C."/>
        </authorList>
    </citation>
    <scope>NUCLEOTIDE SEQUENCE</scope>
    <source>
        <strain evidence="1">KCTC 23714</strain>
    </source>
</reference>
<keyword evidence="2" id="KW-1185">Reference proteome</keyword>
<comment type="caution">
    <text evidence="1">The sequence shown here is derived from an EMBL/GenBank/DDBJ whole genome shotgun (WGS) entry which is preliminary data.</text>
</comment>
<dbReference type="Proteomes" id="UP000628984">
    <property type="component" value="Unassembled WGS sequence"/>
</dbReference>
<reference evidence="1" key="2">
    <citation type="submission" date="2020-09" db="EMBL/GenBank/DDBJ databases">
        <authorList>
            <person name="Sun Q."/>
            <person name="Kim S."/>
        </authorList>
    </citation>
    <scope>NUCLEOTIDE SEQUENCE</scope>
    <source>
        <strain evidence="1">KCTC 23714</strain>
    </source>
</reference>
<protein>
    <recommendedName>
        <fullName evidence="3">ASCH domain-containing protein</fullName>
    </recommendedName>
</protein>
<evidence type="ECO:0008006" key="3">
    <source>
        <dbReference type="Google" id="ProtNLM"/>
    </source>
</evidence>
<dbReference type="AlphaFoldDB" id="A0A918IRH4"/>
<evidence type="ECO:0000313" key="2">
    <source>
        <dbReference type="Proteomes" id="UP000628984"/>
    </source>
</evidence>
<evidence type="ECO:0000313" key="1">
    <source>
        <dbReference type="EMBL" id="GGW28690.1"/>
    </source>
</evidence>
<sequence length="151" mass="16157">MMVQLRFAPRFSADIAAGQKVQSFRLGATRGQAGDPVELVESGSGRLLRKSWVLGVQTVSILRARDEDGRPQIRAIQVDGAELSGRGCWAFACREGFRDNEPGCRSADEAMARFFATIYPAADPAADIEPLGNQVLGGMVSPSDASSEGRV</sequence>
<proteinExistence type="predicted"/>
<gene>
    <name evidence="1" type="ORF">GCM10011452_16510</name>
</gene>
<dbReference type="RefSeq" id="WP_382389782.1">
    <property type="nucleotide sequence ID" value="NZ_JBHSUT010000010.1"/>
</dbReference>
<accession>A0A918IRH4</accession>
<name>A0A918IRH4_9RHOB</name>
<organism evidence="1 2">
    <name type="scientific">Gemmobacter lanyuensis</name>
    <dbReference type="NCBI Taxonomy" id="1054497"/>
    <lineage>
        <taxon>Bacteria</taxon>
        <taxon>Pseudomonadati</taxon>
        <taxon>Pseudomonadota</taxon>
        <taxon>Alphaproteobacteria</taxon>
        <taxon>Rhodobacterales</taxon>
        <taxon>Paracoccaceae</taxon>
        <taxon>Gemmobacter</taxon>
    </lineage>
</organism>